<keyword evidence="5 7" id="KW-1133">Transmembrane helix</keyword>
<dbReference type="OrthoDB" id="2985014at2759"/>
<dbReference type="Gene3D" id="1.20.1250.20">
    <property type="entry name" value="MFS general substrate transporter like domains"/>
    <property type="match status" value="2"/>
</dbReference>
<keyword evidence="6 7" id="KW-0472">Membrane</keyword>
<dbReference type="AlphaFoldDB" id="A0A9P0MNQ8"/>
<dbReference type="SUPFAM" id="SSF103473">
    <property type="entry name" value="MFS general substrate transporter"/>
    <property type="match status" value="1"/>
</dbReference>
<dbReference type="PANTHER" id="PTHR11662">
    <property type="entry name" value="SOLUTE CARRIER FAMILY 17"/>
    <property type="match status" value="1"/>
</dbReference>
<dbReference type="PROSITE" id="PS50850">
    <property type="entry name" value="MFS"/>
    <property type="match status" value="1"/>
</dbReference>
<feature type="transmembrane region" description="Helical" evidence="7">
    <location>
        <begin position="203"/>
        <end position="224"/>
    </location>
</feature>
<feature type="domain" description="Major facilitator superfamily (MFS) profile" evidence="8">
    <location>
        <begin position="16"/>
        <end position="467"/>
    </location>
</feature>
<feature type="transmembrane region" description="Helical" evidence="7">
    <location>
        <begin position="372"/>
        <end position="391"/>
    </location>
</feature>
<keyword evidence="4" id="KW-0769">Symport</keyword>
<feature type="transmembrane region" description="Helical" evidence="7">
    <location>
        <begin position="345"/>
        <end position="365"/>
    </location>
</feature>
<protein>
    <recommendedName>
        <fullName evidence="8">Major facilitator superfamily (MFS) profile domain-containing protein</fullName>
    </recommendedName>
</protein>
<dbReference type="InterPro" id="IPR020846">
    <property type="entry name" value="MFS_dom"/>
</dbReference>
<dbReference type="FunFam" id="1.20.1250.20:FF:000003">
    <property type="entry name" value="Solute carrier family 17 member 3"/>
    <property type="match status" value="1"/>
</dbReference>
<feature type="transmembrane region" description="Helical" evidence="7">
    <location>
        <begin position="20"/>
        <end position="43"/>
    </location>
</feature>
<comment type="subcellular location">
    <subcellularLocation>
        <location evidence="1">Membrane</location>
        <topology evidence="1">Multi-pass membrane protein</topology>
    </subcellularLocation>
</comment>
<feature type="transmembrane region" description="Helical" evidence="7">
    <location>
        <begin position="173"/>
        <end position="196"/>
    </location>
</feature>
<keyword evidence="10" id="KW-1185">Reference proteome</keyword>
<dbReference type="Proteomes" id="UP001152798">
    <property type="component" value="Chromosome 4"/>
</dbReference>
<evidence type="ECO:0000256" key="5">
    <source>
        <dbReference type="ARBA" id="ARBA00022989"/>
    </source>
</evidence>
<feature type="transmembrane region" description="Helical" evidence="7">
    <location>
        <begin position="440"/>
        <end position="458"/>
    </location>
</feature>
<feature type="transmembrane region" description="Helical" evidence="7">
    <location>
        <begin position="112"/>
        <end position="131"/>
    </location>
</feature>
<gene>
    <name evidence="9" type="ORF">NEZAVI_LOCUS8843</name>
</gene>
<feature type="transmembrane region" description="Helical" evidence="7">
    <location>
        <begin position="311"/>
        <end position="333"/>
    </location>
</feature>
<dbReference type="FunFam" id="1.20.1250.20:FF:000423">
    <property type="entry name" value="Putative inorganic phosphate cotransporter-like Protein"/>
    <property type="match status" value="1"/>
</dbReference>
<name>A0A9P0MNQ8_NEZVI</name>
<evidence type="ECO:0000256" key="7">
    <source>
        <dbReference type="SAM" id="Phobius"/>
    </source>
</evidence>
<evidence type="ECO:0000256" key="2">
    <source>
        <dbReference type="ARBA" id="ARBA00022448"/>
    </source>
</evidence>
<dbReference type="InterPro" id="IPR036259">
    <property type="entry name" value="MFS_trans_sf"/>
</dbReference>
<organism evidence="9 10">
    <name type="scientific">Nezara viridula</name>
    <name type="common">Southern green stink bug</name>
    <name type="synonym">Cimex viridulus</name>
    <dbReference type="NCBI Taxonomy" id="85310"/>
    <lineage>
        <taxon>Eukaryota</taxon>
        <taxon>Metazoa</taxon>
        <taxon>Ecdysozoa</taxon>
        <taxon>Arthropoda</taxon>
        <taxon>Hexapoda</taxon>
        <taxon>Insecta</taxon>
        <taxon>Pterygota</taxon>
        <taxon>Neoptera</taxon>
        <taxon>Paraneoptera</taxon>
        <taxon>Hemiptera</taxon>
        <taxon>Heteroptera</taxon>
        <taxon>Panheteroptera</taxon>
        <taxon>Pentatomomorpha</taxon>
        <taxon>Pentatomoidea</taxon>
        <taxon>Pentatomidae</taxon>
        <taxon>Pentatominae</taxon>
        <taxon>Nezara</taxon>
    </lineage>
</organism>
<keyword evidence="2" id="KW-0813">Transport</keyword>
<feature type="transmembrane region" description="Helical" evidence="7">
    <location>
        <begin position="270"/>
        <end position="290"/>
    </location>
</feature>
<evidence type="ECO:0000256" key="3">
    <source>
        <dbReference type="ARBA" id="ARBA00022692"/>
    </source>
</evidence>
<sequence>MVFKVHQKCIPQRVFVCMMAFLGLTICNMMRFSLSLVLTFIALPKRSKIKTDTCILPEDSKNETKTHREVIFEWDERIQGQLLGAFFYGYVVTQLPAGIISDLLGPRRVTFWSSFLTSTITIFIGPITNFLDWPGLFVIRLLTGLFQGAFYASLHAVVAVWVPKNERGRLGTFVFVGAHMGNFGSVTITGFVLNALGQKRWEWLFYIYGGCGFIWSLLFFFMTYDNHTLCPEGLLGEKEKSKLDTYFESIKKKQKVKFFDMPWKYFGTNLPVYALAIGLWGHCWGVFIMINNIPKFMASVLGFNVKSNGMYLGGAYLLMVVIAFASSAVVDWIDKKKIVSLTWNRVIFTTIGSALPSLGLLGVSYCECDGTCAFICLIIGMGCMGTFYPSLKVNGIDLSTNYGGTIGSTSHWLGTTAGAIGPSLVAALAPDSTISQYRVVMWLSFILMSATNVFYILFGSANVQKFNYYQPKTRG</sequence>
<keyword evidence="3 7" id="KW-0812">Transmembrane</keyword>
<reference evidence="9" key="1">
    <citation type="submission" date="2022-01" db="EMBL/GenBank/DDBJ databases">
        <authorList>
            <person name="King R."/>
        </authorList>
    </citation>
    <scope>NUCLEOTIDE SEQUENCE</scope>
</reference>
<evidence type="ECO:0000313" key="10">
    <source>
        <dbReference type="Proteomes" id="UP001152798"/>
    </source>
</evidence>
<dbReference type="PANTHER" id="PTHR11662:SF399">
    <property type="entry name" value="FI19708P1-RELATED"/>
    <property type="match status" value="1"/>
</dbReference>
<dbReference type="GO" id="GO:0015293">
    <property type="term" value="F:symporter activity"/>
    <property type="evidence" value="ECO:0007669"/>
    <property type="project" value="UniProtKB-KW"/>
</dbReference>
<evidence type="ECO:0000259" key="8">
    <source>
        <dbReference type="PROSITE" id="PS50850"/>
    </source>
</evidence>
<accession>A0A9P0MNQ8</accession>
<dbReference type="GO" id="GO:0016020">
    <property type="term" value="C:membrane"/>
    <property type="evidence" value="ECO:0007669"/>
    <property type="project" value="UniProtKB-SubCell"/>
</dbReference>
<evidence type="ECO:0000313" key="9">
    <source>
        <dbReference type="EMBL" id="CAH1399384.1"/>
    </source>
</evidence>
<evidence type="ECO:0000256" key="4">
    <source>
        <dbReference type="ARBA" id="ARBA00022847"/>
    </source>
</evidence>
<proteinExistence type="predicted"/>
<dbReference type="InterPro" id="IPR011701">
    <property type="entry name" value="MFS"/>
</dbReference>
<dbReference type="Pfam" id="PF07690">
    <property type="entry name" value="MFS_1"/>
    <property type="match status" value="1"/>
</dbReference>
<dbReference type="EMBL" id="OV725080">
    <property type="protein sequence ID" value="CAH1399384.1"/>
    <property type="molecule type" value="Genomic_DNA"/>
</dbReference>
<evidence type="ECO:0000256" key="6">
    <source>
        <dbReference type="ARBA" id="ARBA00023136"/>
    </source>
</evidence>
<evidence type="ECO:0000256" key="1">
    <source>
        <dbReference type="ARBA" id="ARBA00004141"/>
    </source>
</evidence>
<feature type="transmembrane region" description="Helical" evidence="7">
    <location>
        <begin position="138"/>
        <end position="161"/>
    </location>
</feature>
<dbReference type="InterPro" id="IPR050382">
    <property type="entry name" value="MFS_Na/Anion_cotransporter"/>
</dbReference>
<dbReference type="GO" id="GO:0006820">
    <property type="term" value="P:monoatomic anion transport"/>
    <property type="evidence" value="ECO:0007669"/>
    <property type="project" value="TreeGrafter"/>
</dbReference>